<protein>
    <submittedName>
        <fullName evidence="1">Uncharacterized protein</fullName>
    </submittedName>
</protein>
<reference evidence="1 2" key="1">
    <citation type="submission" date="2017-11" db="EMBL/GenBank/DDBJ databases">
        <title>Draft Genome Sequence of Sporolactobacillus inulinus NBRC 111894 Isolated from Koso, a Japanese Sugar-Vegetable Fermented Beverage.</title>
        <authorList>
            <person name="Chiou T.Y."/>
            <person name="Oshima K."/>
            <person name="Suda W."/>
            <person name="Hattori M."/>
            <person name="Takahashi T."/>
        </authorList>
    </citation>
    <scope>NUCLEOTIDE SEQUENCE [LARGE SCALE GENOMIC DNA]</scope>
    <source>
        <strain evidence="1 2">NBRC111894</strain>
    </source>
</reference>
<evidence type="ECO:0000313" key="1">
    <source>
        <dbReference type="EMBL" id="GAY77630.1"/>
    </source>
</evidence>
<sequence>MLPSPGLLFTVIPPPSFFAICSEIGYGTIGFHPLVAIDGATGEETVSAHCF</sequence>
<dbReference type="AlphaFoldDB" id="A0A4Y1ZFB2"/>
<organism evidence="1 2">
    <name type="scientific">Sporolactobacillus inulinus</name>
    <dbReference type="NCBI Taxonomy" id="2078"/>
    <lineage>
        <taxon>Bacteria</taxon>
        <taxon>Bacillati</taxon>
        <taxon>Bacillota</taxon>
        <taxon>Bacilli</taxon>
        <taxon>Bacillales</taxon>
        <taxon>Sporolactobacillaceae</taxon>
        <taxon>Sporolactobacillus</taxon>
    </lineage>
</organism>
<accession>A0A4Y1ZFB2</accession>
<dbReference type="Proteomes" id="UP000319716">
    <property type="component" value="Unassembled WGS sequence"/>
</dbReference>
<gene>
    <name evidence="1" type="ORF">NBRC111894_3184</name>
</gene>
<dbReference type="EMBL" id="BEXB01000029">
    <property type="protein sequence ID" value="GAY77630.1"/>
    <property type="molecule type" value="Genomic_DNA"/>
</dbReference>
<evidence type="ECO:0000313" key="2">
    <source>
        <dbReference type="Proteomes" id="UP000319716"/>
    </source>
</evidence>
<comment type="caution">
    <text evidence="1">The sequence shown here is derived from an EMBL/GenBank/DDBJ whole genome shotgun (WGS) entry which is preliminary data.</text>
</comment>
<name>A0A4Y1ZFB2_9BACL</name>
<proteinExistence type="predicted"/>